<dbReference type="EMBL" id="JACHLR010000010">
    <property type="protein sequence ID" value="MBB4859287.1"/>
    <property type="molecule type" value="Genomic_DNA"/>
</dbReference>
<comment type="caution">
    <text evidence="2">The sequence shown here is derived from an EMBL/GenBank/DDBJ whole genome shotgun (WGS) entry which is preliminary data.</text>
</comment>
<keyword evidence="1" id="KW-1133">Transmembrane helix</keyword>
<name>A0A7W7KAL6_9SPHN</name>
<reference evidence="2 3" key="1">
    <citation type="submission" date="2020-08" db="EMBL/GenBank/DDBJ databases">
        <title>Functional genomics of gut bacteria from endangered species of beetles.</title>
        <authorList>
            <person name="Carlos-Shanley C."/>
        </authorList>
    </citation>
    <scope>NUCLEOTIDE SEQUENCE [LARGE SCALE GENOMIC DNA]</scope>
    <source>
        <strain evidence="2 3">S00245</strain>
    </source>
</reference>
<feature type="transmembrane region" description="Helical" evidence="1">
    <location>
        <begin position="32"/>
        <end position="48"/>
    </location>
</feature>
<accession>A0A7W7KAL6</accession>
<organism evidence="2 3">
    <name type="scientific">Novosphingobium chloroacetimidivorans</name>
    <dbReference type="NCBI Taxonomy" id="1428314"/>
    <lineage>
        <taxon>Bacteria</taxon>
        <taxon>Pseudomonadati</taxon>
        <taxon>Pseudomonadota</taxon>
        <taxon>Alphaproteobacteria</taxon>
        <taxon>Sphingomonadales</taxon>
        <taxon>Sphingomonadaceae</taxon>
        <taxon>Novosphingobium</taxon>
    </lineage>
</organism>
<keyword evidence="1" id="KW-0472">Membrane</keyword>
<keyword evidence="3" id="KW-1185">Reference proteome</keyword>
<dbReference type="Proteomes" id="UP000555448">
    <property type="component" value="Unassembled WGS sequence"/>
</dbReference>
<dbReference type="AlphaFoldDB" id="A0A7W7KAL6"/>
<evidence type="ECO:0000313" key="2">
    <source>
        <dbReference type="EMBL" id="MBB4859287.1"/>
    </source>
</evidence>
<evidence type="ECO:0000256" key="1">
    <source>
        <dbReference type="SAM" id="Phobius"/>
    </source>
</evidence>
<evidence type="ECO:0000313" key="3">
    <source>
        <dbReference type="Proteomes" id="UP000555448"/>
    </source>
</evidence>
<sequence>MTAIFMVPLFIGVLSSVALVVALAGDGWRDALSWVGLAVPVSTVAWAMRARRS</sequence>
<gene>
    <name evidence="2" type="ORF">HNO88_002616</name>
</gene>
<proteinExistence type="predicted"/>
<keyword evidence="1" id="KW-0812">Transmembrane</keyword>
<protein>
    <submittedName>
        <fullName evidence="2">Uncharacterized protein</fullName>
    </submittedName>
</protein>